<reference evidence="1" key="1">
    <citation type="submission" date="2023-07" db="EMBL/GenBank/DDBJ databases">
        <title>A chromosome-level genome assembly of Lolium multiflorum.</title>
        <authorList>
            <person name="Chen Y."/>
            <person name="Copetti D."/>
            <person name="Kolliker R."/>
            <person name="Studer B."/>
        </authorList>
    </citation>
    <scope>NUCLEOTIDE SEQUENCE</scope>
    <source>
        <strain evidence="1">02402/16</strain>
        <tissue evidence="1">Leaf</tissue>
    </source>
</reference>
<dbReference type="Proteomes" id="UP001231189">
    <property type="component" value="Unassembled WGS sequence"/>
</dbReference>
<evidence type="ECO:0000313" key="2">
    <source>
        <dbReference type="Proteomes" id="UP001231189"/>
    </source>
</evidence>
<gene>
    <name evidence="1" type="ORF">QYE76_056130</name>
</gene>
<dbReference type="InterPro" id="IPR011249">
    <property type="entry name" value="Metalloenz_LuxS/M16"/>
</dbReference>
<organism evidence="1 2">
    <name type="scientific">Lolium multiflorum</name>
    <name type="common">Italian ryegrass</name>
    <name type="synonym">Lolium perenne subsp. multiflorum</name>
    <dbReference type="NCBI Taxonomy" id="4521"/>
    <lineage>
        <taxon>Eukaryota</taxon>
        <taxon>Viridiplantae</taxon>
        <taxon>Streptophyta</taxon>
        <taxon>Embryophyta</taxon>
        <taxon>Tracheophyta</taxon>
        <taxon>Spermatophyta</taxon>
        <taxon>Magnoliopsida</taxon>
        <taxon>Liliopsida</taxon>
        <taxon>Poales</taxon>
        <taxon>Poaceae</taxon>
        <taxon>BOP clade</taxon>
        <taxon>Pooideae</taxon>
        <taxon>Poodae</taxon>
        <taxon>Poeae</taxon>
        <taxon>Poeae Chloroplast Group 2 (Poeae type)</taxon>
        <taxon>Loliodinae</taxon>
        <taxon>Loliinae</taxon>
        <taxon>Lolium</taxon>
    </lineage>
</organism>
<dbReference type="SUPFAM" id="SSF63411">
    <property type="entry name" value="LuxS/MPP-like metallohydrolase"/>
    <property type="match status" value="1"/>
</dbReference>
<accession>A0AAD8T2C3</accession>
<evidence type="ECO:0000313" key="1">
    <source>
        <dbReference type="EMBL" id="KAK1667971.1"/>
    </source>
</evidence>
<name>A0AAD8T2C3_LOLMU</name>
<dbReference type="GO" id="GO:0046872">
    <property type="term" value="F:metal ion binding"/>
    <property type="evidence" value="ECO:0007669"/>
    <property type="project" value="InterPro"/>
</dbReference>
<comment type="caution">
    <text evidence="1">The sequence shown here is derived from an EMBL/GenBank/DDBJ whole genome shotgun (WGS) entry which is preliminary data.</text>
</comment>
<dbReference type="Gene3D" id="3.30.830.10">
    <property type="entry name" value="Metalloenzyme, LuxS/M16 peptidase-like"/>
    <property type="match status" value="1"/>
</dbReference>
<sequence>MRKRSLRYMTSRIYMQVALLRELKKDEFIEFFDQYIIVGAPQRRTVSVQVFSGNHSAEFKRAIAEADPPKTYRVTDIFGFKRSRPLHRSLKGGPGRITMD</sequence>
<dbReference type="EMBL" id="JAUUTY010000003">
    <property type="protein sequence ID" value="KAK1667971.1"/>
    <property type="molecule type" value="Genomic_DNA"/>
</dbReference>
<protein>
    <submittedName>
        <fullName evidence="1">Uncharacterized protein</fullName>
    </submittedName>
</protein>
<dbReference type="AlphaFoldDB" id="A0AAD8T2C3"/>
<keyword evidence="2" id="KW-1185">Reference proteome</keyword>
<proteinExistence type="predicted"/>